<evidence type="ECO:0000313" key="4">
    <source>
        <dbReference type="EMBL" id="GKT06347.1"/>
    </source>
</evidence>
<evidence type="ECO:0000256" key="1">
    <source>
        <dbReference type="ARBA" id="ARBA00023125"/>
    </source>
</evidence>
<dbReference type="InterPro" id="IPR009057">
    <property type="entry name" value="Homeodomain-like_sf"/>
</dbReference>
<name>A0ABQ5JP76_9LACO</name>
<evidence type="ECO:0000259" key="3">
    <source>
        <dbReference type="PROSITE" id="PS50977"/>
    </source>
</evidence>
<dbReference type="PANTHER" id="PTHR43479:SF11">
    <property type="entry name" value="ACREF_ENVCD OPERON REPRESSOR-RELATED"/>
    <property type="match status" value="1"/>
</dbReference>
<feature type="DNA-binding region" description="H-T-H motif" evidence="2">
    <location>
        <begin position="31"/>
        <end position="50"/>
    </location>
</feature>
<dbReference type="PROSITE" id="PS50977">
    <property type="entry name" value="HTH_TETR_2"/>
    <property type="match status" value="1"/>
</dbReference>
<dbReference type="InterPro" id="IPR001647">
    <property type="entry name" value="HTH_TetR"/>
</dbReference>
<gene>
    <name evidence="4" type="ORF">JCM31185_16340</name>
</gene>
<keyword evidence="5" id="KW-1185">Reference proteome</keyword>
<reference evidence="4 5" key="1">
    <citation type="submission" date="2022-03" db="EMBL/GenBank/DDBJ databases">
        <title>Draft genome sequence of Furfurilactobacillus curtus JCM 31185.</title>
        <authorList>
            <person name="Suzuki S."/>
            <person name="Endo A."/>
            <person name="Kajikawa A."/>
        </authorList>
    </citation>
    <scope>NUCLEOTIDE SEQUENCE [LARGE SCALE GENOMIC DNA]</scope>
    <source>
        <strain evidence="4 5">JCM 31185</strain>
    </source>
</reference>
<feature type="domain" description="HTH tetR-type" evidence="3">
    <location>
        <begin position="8"/>
        <end position="68"/>
    </location>
</feature>
<organism evidence="4 5">
    <name type="scientific">Furfurilactobacillus curtus</name>
    <dbReference type="NCBI Taxonomy" id="1746200"/>
    <lineage>
        <taxon>Bacteria</taxon>
        <taxon>Bacillati</taxon>
        <taxon>Bacillota</taxon>
        <taxon>Bacilli</taxon>
        <taxon>Lactobacillales</taxon>
        <taxon>Lactobacillaceae</taxon>
        <taxon>Furfurilactobacillus</taxon>
    </lineage>
</organism>
<keyword evidence="1 2" id="KW-0238">DNA-binding</keyword>
<dbReference type="RefSeq" id="WP_407884416.1">
    <property type="nucleotide sequence ID" value="NZ_BQXO01000005.1"/>
</dbReference>
<dbReference type="EMBL" id="BQXO01000005">
    <property type="protein sequence ID" value="GKT06347.1"/>
    <property type="molecule type" value="Genomic_DNA"/>
</dbReference>
<dbReference type="Gene3D" id="1.10.357.10">
    <property type="entry name" value="Tetracycline Repressor, domain 2"/>
    <property type="match status" value="1"/>
</dbReference>
<accession>A0ABQ5JP76</accession>
<dbReference type="Pfam" id="PF00440">
    <property type="entry name" value="TetR_N"/>
    <property type="match status" value="1"/>
</dbReference>
<evidence type="ECO:0000313" key="5">
    <source>
        <dbReference type="Proteomes" id="UP001628078"/>
    </source>
</evidence>
<dbReference type="SUPFAM" id="SSF46689">
    <property type="entry name" value="Homeodomain-like"/>
    <property type="match status" value="1"/>
</dbReference>
<comment type="caution">
    <text evidence="4">The sequence shown here is derived from an EMBL/GenBank/DDBJ whole genome shotgun (WGS) entry which is preliminary data.</text>
</comment>
<dbReference type="PANTHER" id="PTHR43479">
    <property type="entry name" value="ACREF/ENVCD OPERON REPRESSOR-RELATED"/>
    <property type="match status" value="1"/>
</dbReference>
<proteinExistence type="predicted"/>
<dbReference type="Proteomes" id="UP001628078">
    <property type="component" value="Unassembled WGS sequence"/>
</dbReference>
<evidence type="ECO:0000256" key="2">
    <source>
        <dbReference type="PROSITE-ProRule" id="PRU00335"/>
    </source>
</evidence>
<sequence length="189" mass="21637">MVMSQQNMRMQRHLALTLINLLQKKPLEKITAADLAEAGQVNRSTFYRYFHNKFDLLSDALSESLWQSFETTENMTADDLIDGLVEWVNNNRRVIKNILMNNTSFNFYQEIIHELTAMLDKQDDCDFVLDFVAIPLESAPNPAFAKEAFASSIVGMLMTWLNHPEIDETDFKAFLKAGLAVKGPIISNW</sequence>
<protein>
    <submittedName>
        <fullName evidence="4">TetR family transcriptional regulator</fullName>
    </submittedName>
</protein>
<dbReference type="InterPro" id="IPR050624">
    <property type="entry name" value="HTH-type_Tx_Regulator"/>
</dbReference>